<evidence type="ECO:0000256" key="2">
    <source>
        <dbReference type="ARBA" id="ARBA00010971"/>
    </source>
</evidence>
<sequence length="160" mass="17888">MDPIYTTNAEDQAKAAELRARLANSGASESETNDDGRWKEIKSVSIDDGAHKYVLVCATEPFPRETGAEALTRNFVTSKRGAAYHRNAAEPLVYTLEQHGFRNIQILGGGRIYCNEDEKKISIFGYSYSFGQAKHSVSKSVIESDERYSDYNVSWSNEGY</sequence>
<dbReference type="GO" id="GO:0030154">
    <property type="term" value="P:cell differentiation"/>
    <property type="evidence" value="ECO:0007669"/>
    <property type="project" value="UniProtKB-KW"/>
</dbReference>
<dbReference type="GO" id="GO:0007548">
    <property type="term" value="P:sex differentiation"/>
    <property type="evidence" value="ECO:0007669"/>
    <property type="project" value="UniProtKB-KW"/>
</dbReference>
<comment type="similarity">
    <text evidence="2">Belongs to the janus family.</text>
</comment>
<organism evidence="7">
    <name type="scientific">Leptocylindrus danicus</name>
    <dbReference type="NCBI Taxonomy" id="163516"/>
    <lineage>
        <taxon>Eukaryota</taxon>
        <taxon>Sar</taxon>
        <taxon>Stramenopiles</taxon>
        <taxon>Ochrophyta</taxon>
        <taxon>Bacillariophyta</taxon>
        <taxon>Coscinodiscophyceae</taxon>
        <taxon>Chaetocerotophycidae</taxon>
        <taxon>Leptocylindrales</taxon>
        <taxon>Leptocylindraceae</taxon>
        <taxon>Leptocylindrus</taxon>
    </lineage>
</organism>
<dbReference type="Gene3D" id="3.50.20.20">
    <property type="entry name" value="Janus/Ocnus"/>
    <property type="match status" value="1"/>
</dbReference>
<comment type="function">
    <text evidence="1">JanA and janB regulate somatic sex differentiation.</text>
</comment>
<evidence type="ECO:0000256" key="6">
    <source>
        <dbReference type="PIRSR" id="PIRSR607702-2"/>
    </source>
</evidence>
<feature type="active site" description="Proton acceptor" evidence="5">
    <location>
        <position position="85"/>
    </location>
</feature>
<keyword evidence="4" id="KW-0726">Sexual differentiation</keyword>
<dbReference type="GO" id="GO:0005829">
    <property type="term" value="C:cytosol"/>
    <property type="evidence" value="ECO:0007669"/>
    <property type="project" value="TreeGrafter"/>
</dbReference>
<protein>
    <recommendedName>
        <fullName evidence="10">14 kDa phosphohistidine phosphatase</fullName>
    </recommendedName>
</protein>
<evidence type="ECO:0000256" key="4">
    <source>
        <dbReference type="ARBA" id="ARBA00022928"/>
    </source>
</evidence>
<feature type="binding site" evidence="6">
    <location>
        <position position="52"/>
    </location>
    <ligand>
        <name>substrate</name>
    </ligand>
</feature>
<accession>A0A6U2P4U8</accession>
<gene>
    <name evidence="7" type="ORF">LDAN0321_LOCUS10430</name>
    <name evidence="8" type="ORF">LDAN0321_LOCUS10431</name>
    <name evidence="9" type="ORF">LDAN0321_LOCUS10432</name>
</gene>
<reference evidence="7" key="1">
    <citation type="submission" date="2021-01" db="EMBL/GenBank/DDBJ databases">
        <authorList>
            <person name="Corre E."/>
            <person name="Pelletier E."/>
            <person name="Niang G."/>
            <person name="Scheremetjew M."/>
            <person name="Finn R."/>
            <person name="Kale V."/>
            <person name="Holt S."/>
            <person name="Cochrane G."/>
            <person name="Meng A."/>
            <person name="Brown T."/>
            <person name="Cohen L."/>
        </authorList>
    </citation>
    <scope>NUCLEOTIDE SEQUENCE</scope>
    <source>
        <strain evidence="7">B650</strain>
    </source>
</reference>
<dbReference type="Pfam" id="PF05005">
    <property type="entry name" value="Ocnus"/>
    <property type="match status" value="1"/>
</dbReference>
<evidence type="ECO:0000256" key="1">
    <source>
        <dbReference type="ARBA" id="ARBA00002508"/>
    </source>
</evidence>
<dbReference type="PANTHER" id="PTHR12258">
    <property type="entry name" value="JANUS-A/JANUS-B"/>
    <property type="match status" value="1"/>
</dbReference>
<evidence type="ECO:0008006" key="10">
    <source>
        <dbReference type="Google" id="ProtNLM"/>
    </source>
</evidence>
<dbReference type="InterPro" id="IPR007702">
    <property type="entry name" value="Janus"/>
</dbReference>
<name>A0A6U2P4U8_9STRA</name>
<evidence type="ECO:0000313" key="7">
    <source>
        <dbReference type="EMBL" id="CAD9581625.1"/>
    </source>
</evidence>
<proteinExistence type="inferred from homology"/>
<evidence type="ECO:0000313" key="8">
    <source>
        <dbReference type="EMBL" id="CAD9581628.1"/>
    </source>
</evidence>
<dbReference type="EMBL" id="HBGY01016121">
    <property type="protein sequence ID" value="CAD9581625.1"/>
    <property type="molecule type" value="Transcribed_RNA"/>
</dbReference>
<evidence type="ECO:0000256" key="3">
    <source>
        <dbReference type="ARBA" id="ARBA00022782"/>
    </source>
</evidence>
<dbReference type="GO" id="GO:0101006">
    <property type="term" value="F:protein histidine phosphatase activity"/>
    <property type="evidence" value="ECO:0007669"/>
    <property type="project" value="TreeGrafter"/>
</dbReference>
<dbReference type="InterPro" id="IPR038596">
    <property type="entry name" value="Janus_sf"/>
</dbReference>
<dbReference type="PANTHER" id="PTHR12258:SF5">
    <property type="entry name" value="BCDNA.GH02250-RELATED"/>
    <property type="match status" value="1"/>
</dbReference>
<evidence type="ECO:0000313" key="9">
    <source>
        <dbReference type="EMBL" id="CAD9581632.1"/>
    </source>
</evidence>
<keyword evidence="3" id="KW-0221">Differentiation</keyword>
<dbReference type="SUPFAM" id="SSF143724">
    <property type="entry name" value="PHP14-like"/>
    <property type="match status" value="1"/>
</dbReference>
<dbReference type="EMBL" id="HBGY01016123">
    <property type="protein sequence ID" value="CAD9581632.1"/>
    <property type="molecule type" value="Transcribed_RNA"/>
</dbReference>
<dbReference type="AlphaFoldDB" id="A0A6U2P4U8"/>
<evidence type="ECO:0000256" key="5">
    <source>
        <dbReference type="PIRSR" id="PIRSR607702-1"/>
    </source>
</evidence>
<dbReference type="EMBL" id="HBGY01016122">
    <property type="protein sequence ID" value="CAD9581628.1"/>
    <property type="molecule type" value="Transcribed_RNA"/>
</dbReference>